<dbReference type="EMBL" id="SWJQ01000418">
    <property type="protein sequence ID" value="TRZ14661.1"/>
    <property type="molecule type" value="Genomic_DNA"/>
</dbReference>
<reference evidence="1" key="1">
    <citation type="submission" date="2019-04" db="EMBL/GenBank/DDBJ databases">
        <title>Genome assembly of Zosterops borbonicus 15179.</title>
        <authorList>
            <person name="Leroy T."/>
            <person name="Anselmetti Y."/>
            <person name="Tilak M.-K."/>
            <person name="Nabholz B."/>
        </authorList>
    </citation>
    <scope>NUCLEOTIDE SEQUENCE</scope>
    <source>
        <strain evidence="1">HGM_15179</strain>
        <tissue evidence="1">Muscle</tissue>
    </source>
</reference>
<organism evidence="1 2">
    <name type="scientific">Zosterops borbonicus</name>
    <dbReference type="NCBI Taxonomy" id="364589"/>
    <lineage>
        <taxon>Eukaryota</taxon>
        <taxon>Metazoa</taxon>
        <taxon>Chordata</taxon>
        <taxon>Craniata</taxon>
        <taxon>Vertebrata</taxon>
        <taxon>Euteleostomi</taxon>
        <taxon>Archelosauria</taxon>
        <taxon>Archosauria</taxon>
        <taxon>Dinosauria</taxon>
        <taxon>Saurischia</taxon>
        <taxon>Theropoda</taxon>
        <taxon>Coelurosauria</taxon>
        <taxon>Aves</taxon>
        <taxon>Neognathae</taxon>
        <taxon>Neoaves</taxon>
        <taxon>Telluraves</taxon>
        <taxon>Australaves</taxon>
        <taxon>Passeriformes</taxon>
        <taxon>Sylvioidea</taxon>
        <taxon>Zosteropidae</taxon>
        <taxon>Zosterops</taxon>
    </lineage>
</organism>
<accession>A0A8K1G9U4</accession>
<sequence>MGRAGKVQKLHHVYGRSSALQPLRLIEGEGALEQHTSAQALGVLAAKLQQKYGPSRMTSTNLAIRMGPNLLSSAEEDRFPLVQATRKGEVQQRWSQVKLRAAGEAASADLILTPGEQDFINSALTSVFLGGPFSLIALLKLTYFEDESRGEKEEDSTPKNRPSIEAFKTWKLAIYVQLGYWSKG</sequence>
<proteinExistence type="predicted"/>
<dbReference type="Proteomes" id="UP000796761">
    <property type="component" value="Unassembled WGS sequence"/>
</dbReference>
<comment type="caution">
    <text evidence="1">The sequence shown here is derived from an EMBL/GenBank/DDBJ whole genome shotgun (WGS) entry which is preliminary data.</text>
</comment>
<evidence type="ECO:0000313" key="1">
    <source>
        <dbReference type="EMBL" id="TRZ14661.1"/>
    </source>
</evidence>
<name>A0A8K1G9U4_9PASS</name>
<keyword evidence="2" id="KW-1185">Reference proteome</keyword>
<evidence type="ECO:0000313" key="2">
    <source>
        <dbReference type="Proteomes" id="UP000796761"/>
    </source>
</evidence>
<gene>
    <name evidence="1" type="ORF">HGM15179_012440</name>
</gene>
<protein>
    <submittedName>
        <fullName evidence="1">Uncharacterized protein</fullName>
    </submittedName>
</protein>
<dbReference type="AlphaFoldDB" id="A0A8K1G9U4"/>